<comment type="subcellular location">
    <subcellularLocation>
        <location evidence="1">Membrane</location>
        <topology evidence="1">Multi-pass membrane protein</topology>
    </subcellularLocation>
</comment>
<dbReference type="RefSeq" id="WP_003863640.1">
    <property type="nucleotide sequence ID" value="NZ_CP011309.1"/>
</dbReference>
<feature type="compositionally biased region" description="Low complexity" evidence="5">
    <location>
        <begin position="90"/>
        <end position="99"/>
    </location>
</feature>
<keyword evidence="9" id="KW-1185">Reference proteome</keyword>
<evidence type="ECO:0000256" key="4">
    <source>
        <dbReference type="ARBA" id="ARBA00023136"/>
    </source>
</evidence>
<reference evidence="8 9" key="1">
    <citation type="submission" date="2015-04" db="EMBL/GenBank/DDBJ databases">
        <title>Complete Genome Sequence of Brevibacterium flavum ATCC 15168.</title>
        <authorList>
            <person name="Ahn J."/>
            <person name="Park G."/>
            <person name="Jeon W."/>
            <person name="Jang Y."/>
            <person name="Jang M."/>
            <person name="Lee H."/>
            <person name="Lee H."/>
        </authorList>
    </citation>
    <scope>NUCLEOTIDE SEQUENCE [LARGE SCALE GENOMIC DNA]</scope>
    <source>
        <strain evidence="8 9">ATCC 15168</strain>
    </source>
</reference>
<feature type="domain" description="RDD" evidence="7">
    <location>
        <begin position="167"/>
        <end position="293"/>
    </location>
</feature>
<accession>A0A0F6WQ22</accession>
<evidence type="ECO:0000256" key="2">
    <source>
        <dbReference type="ARBA" id="ARBA00022692"/>
    </source>
</evidence>
<gene>
    <name evidence="8" type="ORF">YH66_03710</name>
</gene>
<evidence type="ECO:0000256" key="1">
    <source>
        <dbReference type="ARBA" id="ARBA00004141"/>
    </source>
</evidence>
<dbReference type="GO" id="GO:0016020">
    <property type="term" value="C:membrane"/>
    <property type="evidence" value="ECO:0007669"/>
    <property type="project" value="UniProtKB-SubCell"/>
</dbReference>
<evidence type="ECO:0000256" key="6">
    <source>
        <dbReference type="SAM" id="Phobius"/>
    </source>
</evidence>
<dbReference type="HOGENOM" id="CLU_078457_0_0_11"/>
<dbReference type="InterPro" id="IPR010432">
    <property type="entry name" value="RDD"/>
</dbReference>
<keyword evidence="2 6" id="KW-0812">Transmembrane</keyword>
<evidence type="ECO:0000313" key="9">
    <source>
        <dbReference type="Proteomes" id="UP000034037"/>
    </source>
</evidence>
<feature type="compositionally biased region" description="Polar residues" evidence="5">
    <location>
        <begin position="113"/>
        <end position="122"/>
    </location>
</feature>
<organism evidence="8 9">
    <name type="scientific">[Brevibacterium] flavum</name>
    <dbReference type="NCBI Taxonomy" id="92706"/>
    <lineage>
        <taxon>Bacteria</taxon>
        <taxon>Bacillati</taxon>
        <taxon>Actinomycetota</taxon>
        <taxon>Actinomycetes</taxon>
        <taxon>Mycobacteriales</taxon>
        <taxon>Corynebacteriaceae</taxon>
        <taxon>Corynebacterium</taxon>
    </lineage>
</organism>
<name>A0A0F6WQ22_9CORY</name>
<evidence type="ECO:0000259" key="7">
    <source>
        <dbReference type="Pfam" id="PF06271"/>
    </source>
</evidence>
<dbReference type="PATRIC" id="fig|92706.3.peg.765"/>
<keyword evidence="3 6" id="KW-1133">Transmembrane helix</keyword>
<dbReference type="EMBL" id="CP011309">
    <property type="protein sequence ID" value="AKF26723.1"/>
    <property type="molecule type" value="Genomic_DNA"/>
</dbReference>
<dbReference type="Proteomes" id="UP000034037">
    <property type="component" value="Chromosome"/>
</dbReference>
<feature type="transmembrane region" description="Helical" evidence="6">
    <location>
        <begin position="200"/>
        <end position="221"/>
    </location>
</feature>
<feature type="region of interest" description="Disordered" evidence="5">
    <location>
        <begin position="88"/>
        <end position="122"/>
    </location>
</feature>
<dbReference type="Pfam" id="PF06271">
    <property type="entry name" value="RDD"/>
    <property type="match status" value="1"/>
</dbReference>
<sequence length="301" mass="32831">MNTNLPNLYTAFDLDRSESSEALGVSLSARDLRLEQMGIAHDDPRRAQTVQAFAVLADPAKRATYDAQLEAGVPLTWAQIQHLGNFGTLPSTPTAQPFAAPQPEPSPEPQQQWNSGQNYAYGNPTMDYQTQQSYNPMQDQTQASMYAQPFANTPAPMYNSNQVFNRPTAGTRLWMAILDSIFAGIAGGIVSGIFGFGSEFLTSVIMILVLIVYIVGSESFLGSTPAKKIMGYETRDVDTHSKLSAGAAAKRNWWKLISFTGIGSVVSFVMAIVYGSSINESNQMRGMHDRLANAEVVKKNT</sequence>
<keyword evidence="4 6" id="KW-0472">Membrane</keyword>
<evidence type="ECO:0000313" key="8">
    <source>
        <dbReference type="EMBL" id="AKF26723.1"/>
    </source>
</evidence>
<feature type="transmembrane region" description="Helical" evidence="6">
    <location>
        <begin position="256"/>
        <end position="275"/>
    </location>
</feature>
<feature type="transmembrane region" description="Helical" evidence="6">
    <location>
        <begin position="173"/>
        <end position="194"/>
    </location>
</feature>
<evidence type="ECO:0000256" key="5">
    <source>
        <dbReference type="SAM" id="MobiDB-lite"/>
    </source>
</evidence>
<proteinExistence type="predicted"/>
<protein>
    <submittedName>
        <fullName evidence="8">Membrane protein</fullName>
    </submittedName>
</protein>
<dbReference type="AlphaFoldDB" id="A0A0F6WQ22"/>
<evidence type="ECO:0000256" key="3">
    <source>
        <dbReference type="ARBA" id="ARBA00022989"/>
    </source>
</evidence>